<dbReference type="InterPro" id="IPR037735">
    <property type="entry name" value="AS8-like"/>
</dbReference>
<sequence>MPPVLMIIKGLLRRYKRWNPVHPTSGAFWGIGIGVGCGVGWGPGFGPEAIGYVGAGCGIGISVGITLVGFGIGLPANGLFEAPYNAFMATGTAVVEFARSNGLLSMGNVAGDGWRNIGPHISGLKRNASGKFPIFKYENPLDTGVNFSEMKSTMYSGSKSILDHLGRISDRFFHPHKASVTLKHGFHRGWLTLDLRRCDSGVLKMVVNGG</sequence>
<dbReference type="PANTHER" id="PTHR36778:SF1">
    <property type="entry name" value="CADMIUM-INDUCED PROTEIN AS8"/>
    <property type="match status" value="1"/>
</dbReference>
<dbReference type="AlphaFoldDB" id="A0ABC8U4L0"/>
<evidence type="ECO:0000313" key="2">
    <source>
        <dbReference type="EMBL" id="CAK9174870.1"/>
    </source>
</evidence>
<dbReference type="EMBL" id="CAUOFW020006475">
    <property type="protein sequence ID" value="CAK9174870.1"/>
    <property type="molecule type" value="Genomic_DNA"/>
</dbReference>
<keyword evidence="1" id="KW-0472">Membrane</keyword>
<evidence type="ECO:0000313" key="3">
    <source>
        <dbReference type="Proteomes" id="UP001642360"/>
    </source>
</evidence>
<evidence type="ECO:0008006" key="4">
    <source>
        <dbReference type="Google" id="ProtNLM"/>
    </source>
</evidence>
<proteinExistence type="predicted"/>
<feature type="transmembrane region" description="Helical" evidence="1">
    <location>
        <begin position="21"/>
        <end position="43"/>
    </location>
</feature>
<dbReference type="Proteomes" id="UP001642360">
    <property type="component" value="Unassembled WGS sequence"/>
</dbReference>
<name>A0ABC8U4L0_9AQUA</name>
<keyword evidence="1" id="KW-1133">Transmembrane helix</keyword>
<protein>
    <recommendedName>
        <fullName evidence="4">Cadmium-induced protein AS8</fullName>
    </recommendedName>
</protein>
<keyword evidence="1" id="KW-0812">Transmembrane</keyword>
<comment type="caution">
    <text evidence="2">The sequence shown here is derived from an EMBL/GenBank/DDBJ whole genome shotgun (WGS) entry which is preliminary data.</text>
</comment>
<gene>
    <name evidence="2" type="ORF">ILEXP_LOCUS44639</name>
</gene>
<dbReference type="PANTHER" id="PTHR36778">
    <property type="entry name" value="CADMIUM-INDUCED PROTEIN AS8"/>
    <property type="match status" value="1"/>
</dbReference>
<reference evidence="2 3" key="1">
    <citation type="submission" date="2024-02" db="EMBL/GenBank/DDBJ databases">
        <authorList>
            <person name="Vignale AGUSTIN F."/>
            <person name="Sosa J E."/>
            <person name="Modenutti C."/>
        </authorList>
    </citation>
    <scope>NUCLEOTIDE SEQUENCE [LARGE SCALE GENOMIC DNA]</scope>
</reference>
<accession>A0ABC8U4L0</accession>
<keyword evidence="3" id="KW-1185">Reference proteome</keyword>
<organism evidence="2 3">
    <name type="scientific">Ilex paraguariensis</name>
    <name type="common">yerba mate</name>
    <dbReference type="NCBI Taxonomy" id="185542"/>
    <lineage>
        <taxon>Eukaryota</taxon>
        <taxon>Viridiplantae</taxon>
        <taxon>Streptophyta</taxon>
        <taxon>Embryophyta</taxon>
        <taxon>Tracheophyta</taxon>
        <taxon>Spermatophyta</taxon>
        <taxon>Magnoliopsida</taxon>
        <taxon>eudicotyledons</taxon>
        <taxon>Gunneridae</taxon>
        <taxon>Pentapetalae</taxon>
        <taxon>asterids</taxon>
        <taxon>campanulids</taxon>
        <taxon>Aquifoliales</taxon>
        <taxon>Aquifoliaceae</taxon>
        <taxon>Ilex</taxon>
    </lineage>
</organism>
<evidence type="ECO:0000256" key="1">
    <source>
        <dbReference type="SAM" id="Phobius"/>
    </source>
</evidence>
<feature type="transmembrane region" description="Helical" evidence="1">
    <location>
        <begin position="49"/>
        <end position="74"/>
    </location>
</feature>